<dbReference type="InterPro" id="IPR016031">
    <property type="entry name" value="Trp_RNA-bd_attenuator-like_dom"/>
</dbReference>
<name>A0A1G7NYF3_9BACT</name>
<dbReference type="NCBIfam" id="TIGR00266">
    <property type="entry name" value="TIGR00266 family protein"/>
    <property type="match status" value="1"/>
</dbReference>
<reference evidence="1 2" key="1">
    <citation type="submission" date="2016-10" db="EMBL/GenBank/DDBJ databases">
        <authorList>
            <person name="de Groot N.N."/>
        </authorList>
    </citation>
    <scope>NUCLEOTIDE SEQUENCE [LARGE SCALE GENOMIC DNA]</scope>
    <source>
        <strain evidence="1 2">GAS232</strain>
    </source>
</reference>
<organism evidence="1 2">
    <name type="scientific">Terriglobus roseus</name>
    <dbReference type="NCBI Taxonomy" id="392734"/>
    <lineage>
        <taxon>Bacteria</taxon>
        <taxon>Pseudomonadati</taxon>
        <taxon>Acidobacteriota</taxon>
        <taxon>Terriglobia</taxon>
        <taxon>Terriglobales</taxon>
        <taxon>Acidobacteriaceae</taxon>
        <taxon>Terriglobus</taxon>
    </lineage>
</organism>
<dbReference type="Pfam" id="PF01987">
    <property type="entry name" value="AIM24"/>
    <property type="match status" value="1"/>
</dbReference>
<dbReference type="AlphaFoldDB" id="A0A1G7NYF3"/>
<sequence length="270" mass="28471">MLNLERADVNGALEERMQSRIHGTTMPAIEFLLQPGETIISEAGELSWMSASINMHTHTQAGGGGGFMGAIKRMAGGGTLFMTEYTAMGYPGEVAFATKVPGHIVPVELHGNGDEYMVHRHGFLCATQNIGLGVGFQQSLGAGLFGGDGFLLQKIYGQGTAWLELSGEVVVRDLAPGETLRVHPGHVGAFHAGVSFQITRVPGIRNMFFGGDGIFLAALTGPGRVWLQTLPIARLAHAVQGYLQVPSQETRAGLGAGLIGGAIAGMFDDR</sequence>
<dbReference type="InterPro" id="IPR002838">
    <property type="entry name" value="AIM24"/>
</dbReference>
<protein>
    <submittedName>
        <fullName evidence="1">TIGR00266 family protein</fullName>
    </submittedName>
</protein>
<dbReference type="Gene3D" id="3.60.160.10">
    <property type="entry name" value="Mitochondrial biogenesis AIM24"/>
    <property type="match status" value="1"/>
</dbReference>
<dbReference type="PANTHER" id="PTHR43657">
    <property type="entry name" value="TRYPTOPHAN RNA-BINDING ATTENUATOR PROTEIN-LIKE PROTEIN"/>
    <property type="match status" value="1"/>
</dbReference>
<evidence type="ECO:0000313" key="1">
    <source>
        <dbReference type="EMBL" id="SDF79034.1"/>
    </source>
</evidence>
<proteinExistence type="predicted"/>
<dbReference type="EMBL" id="LT629690">
    <property type="protein sequence ID" value="SDF79034.1"/>
    <property type="molecule type" value="Genomic_DNA"/>
</dbReference>
<keyword evidence="2" id="KW-1185">Reference proteome</keyword>
<dbReference type="InterPro" id="IPR036983">
    <property type="entry name" value="AIM24_sf"/>
</dbReference>
<dbReference type="SUPFAM" id="SSF51219">
    <property type="entry name" value="TRAP-like"/>
    <property type="match status" value="1"/>
</dbReference>
<gene>
    <name evidence="1" type="ORF">SAMN05444167_3323</name>
</gene>
<dbReference type="PANTHER" id="PTHR43657:SF1">
    <property type="entry name" value="ALTERED INHERITANCE OF MITOCHONDRIA PROTEIN 24, MITOCHONDRIAL"/>
    <property type="match status" value="1"/>
</dbReference>
<dbReference type="Proteomes" id="UP000182427">
    <property type="component" value="Chromosome I"/>
</dbReference>
<evidence type="ECO:0000313" key="2">
    <source>
        <dbReference type="Proteomes" id="UP000182427"/>
    </source>
</evidence>
<accession>A0A1G7NYF3</accession>